<protein>
    <submittedName>
        <fullName evidence="1">Uncharacterized protein</fullName>
    </submittedName>
</protein>
<keyword evidence="2" id="KW-1185">Reference proteome</keyword>
<gene>
    <name evidence="1" type="ORF">TNCT_460721</name>
</gene>
<dbReference type="EMBL" id="BMAO01017582">
    <property type="protein sequence ID" value="GFR16743.1"/>
    <property type="molecule type" value="Genomic_DNA"/>
</dbReference>
<feature type="non-terminal residue" evidence="1">
    <location>
        <position position="44"/>
    </location>
</feature>
<organism evidence="1 2">
    <name type="scientific">Trichonephila clavata</name>
    <name type="common">Joro spider</name>
    <name type="synonym">Nephila clavata</name>
    <dbReference type="NCBI Taxonomy" id="2740835"/>
    <lineage>
        <taxon>Eukaryota</taxon>
        <taxon>Metazoa</taxon>
        <taxon>Ecdysozoa</taxon>
        <taxon>Arthropoda</taxon>
        <taxon>Chelicerata</taxon>
        <taxon>Arachnida</taxon>
        <taxon>Araneae</taxon>
        <taxon>Araneomorphae</taxon>
        <taxon>Entelegynae</taxon>
        <taxon>Araneoidea</taxon>
        <taxon>Nephilidae</taxon>
        <taxon>Trichonephila</taxon>
    </lineage>
</organism>
<proteinExistence type="predicted"/>
<dbReference type="AlphaFoldDB" id="A0A8X6H638"/>
<dbReference type="SUPFAM" id="SSF56672">
    <property type="entry name" value="DNA/RNA polymerases"/>
    <property type="match status" value="1"/>
</dbReference>
<dbReference type="Proteomes" id="UP000887116">
    <property type="component" value="Unassembled WGS sequence"/>
</dbReference>
<dbReference type="GO" id="GO:0071897">
    <property type="term" value="P:DNA biosynthetic process"/>
    <property type="evidence" value="ECO:0007669"/>
    <property type="project" value="UniProtKB-ARBA"/>
</dbReference>
<dbReference type="InterPro" id="IPR043502">
    <property type="entry name" value="DNA/RNA_pol_sf"/>
</dbReference>
<dbReference type="OrthoDB" id="427924at2759"/>
<reference evidence="1" key="1">
    <citation type="submission" date="2020-07" db="EMBL/GenBank/DDBJ databases">
        <title>Multicomponent nature underlies the extraordinary mechanical properties of spider dragline silk.</title>
        <authorList>
            <person name="Kono N."/>
            <person name="Nakamura H."/>
            <person name="Mori M."/>
            <person name="Yoshida Y."/>
            <person name="Ohtoshi R."/>
            <person name="Malay A.D."/>
            <person name="Moran D.A.P."/>
            <person name="Tomita M."/>
            <person name="Numata K."/>
            <person name="Arakawa K."/>
        </authorList>
    </citation>
    <scope>NUCLEOTIDE SEQUENCE</scope>
</reference>
<evidence type="ECO:0000313" key="1">
    <source>
        <dbReference type="EMBL" id="GFR16743.1"/>
    </source>
</evidence>
<evidence type="ECO:0000313" key="2">
    <source>
        <dbReference type="Proteomes" id="UP000887116"/>
    </source>
</evidence>
<name>A0A8X6H638_TRICU</name>
<sequence length="44" mass="4938">MGAERIEYLGFLITAEGSRPLLEKVEAITNCKLPATTHDMRTFL</sequence>
<comment type="caution">
    <text evidence="1">The sequence shown here is derived from an EMBL/GenBank/DDBJ whole genome shotgun (WGS) entry which is preliminary data.</text>
</comment>
<accession>A0A8X6H638</accession>